<feature type="region of interest" description="Disordered" evidence="7">
    <location>
        <begin position="836"/>
        <end position="855"/>
    </location>
</feature>
<evidence type="ECO:0000256" key="4">
    <source>
        <dbReference type="ARBA" id="ARBA00022989"/>
    </source>
</evidence>
<dbReference type="InterPro" id="IPR003392">
    <property type="entry name" value="PTHD_SSD"/>
</dbReference>
<feature type="transmembrane region" description="Helical" evidence="8">
    <location>
        <begin position="278"/>
        <end position="299"/>
    </location>
</feature>
<feature type="transmembrane region" description="Helical" evidence="8">
    <location>
        <begin position="380"/>
        <end position="403"/>
    </location>
</feature>
<evidence type="ECO:0000259" key="9">
    <source>
        <dbReference type="PROSITE" id="PS50156"/>
    </source>
</evidence>
<comment type="similarity">
    <text evidence="2">Belongs to the patched family.</text>
</comment>
<dbReference type="WBParaSite" id="L893_g25752.t1">
    <property type="protein sequence ID" value="L893_g25752.t1"/>
    <property type="gene ID" value="L893_g25752"/>
</dbReference>
<organism evidence="10 11">
    <name type="scientific">Steinernema glaseri</name>
    <dbReference type="NCBI Taxonomy" id="37863"/>
    <lineage>
        <taxon>Eukaryota</taxon>
        <taxon>Metazoa</taxon>
        <taxon>Ecdysozoa</taxon>
        <taxon>Nematoda</taxon>
        <taxon>Chromadorea</taxon>
        <taxon>Rhabditida</taxon>
        <taxon>Tylenchina</taxon>
        <taxon>Panagrolaimomorpha</taxon>
        <taxon>Strongyloidoidea</taxon>
        <taxon>Steinernematidae</taxon>
        <taxon>Steinernema</taxon>
    </lineage>
</organism>
<feature type="transmembrane region" description="Helical" evidence="8">
    <location>
        <begin position="712"/>
        <end position="736"/>
    </location>
</feature>
<feature type="transmembrane region" description="Helical" evidence="8">
    <location>
        <begin position="451"/>
        <end position="472"/>
    </location>
</feature>
<keyword evidence="10" id="KW-1185">Reference proteome</keyword>
<dbReference type="GO" id="GO:0030659">
    <property type="term" value="C:cytoplasmic vesicle membrane"/>
    <property type="evidence" value="ECO:0007669"/>
    <property type="project" value="TreeGrafter"/>
</dbReference>
<keyword evidence="4 8" id="KW-1133">Transmembrane helix</keyword>
<feature type="transmembrane region" description="Helical" evidence="8">
    <location>
        <begin position="306"/>
        <end position="329"/>
    </location>
</feature>
<feature type="transmembrane region" description="Helical" evidence="8">
    <location>
        <begin position="659"/>
        <end position="678"/>
    </location>
</feature>
<feature type="domain" description="SSD" evidence="9">
    <location>
        <begin position="246"/>
        <end position="403"/>
    </location>
</feature>
<dbReference type="PROSITE" id="PS50156">
    <property type="entry name" value="SSD"/>
    <property type="match status" value="1"/>
</dbReference>
<keyword evidence="3 8" id="KW-0812">Transmembrane</keyword>
<dbReference type="PANTHER" id="PTHR10796">
    <property type="entry name" value="PATCHED-RELATED"/>
    <property type="match status" value="1"/>
</dbReference>
<evidence type="ECO:0000256" key="7">
    <source>
        <dbReference type="SAM" id="MobiDB-lite"/>
    </source>
</evidence>
<evidence type="ECO:0000256" key="1">
    <source>
        <dbReference type="ARBA" id="ARBA00004141"/>
    </source>
</evidence>
<evidence type="ECO:0000256" key="3">
    <source>
        <dbReference type="ARBA" id="ARBA00022692"/>
    </source>
</evidence>
<feature type="transmembrane region" description="Helical" evidence="8">
    <location>
        <begin position="247"/>
        <end position="266"/>
    </location>
</feature>
<dbReference type="InterPro" id="IPR000731">
    <property type="entry name" value="SSD"/>
</dbReference>
<dbReference type="AlphaFoldDB" id="A0A1I7ZFT4"/>
<evidence type="ECO:0000256" key="8">
    <source>
        <dbReference type="SAM" id="Phobius"/>
    </source>
</evidence>
<dbReference type="Proteomes" id="UP000095287">
    <property type="component" value="Unplaced"/>
</dbReference>
<evidence type="ECO:0000313" key="10">
    <source>
        <dbReference type="Proteomes" id="UP000095287"/>
    </source>
</evidence>
<keyword evidence="6" id="KW-0325">Glycoprotein</keyword>
<dbReference type="GO" id="GO:0018996">
    <property type="term" value="P:molting cycle, collagen and cuticulin-based cuticle"/>
    <property type="evidence" value="ECO:0007669"/>
    <property type="project" value="TreeGrafter"/>
</dbReference>
<evidence type="ECO:0000256" key="5">
    <source>
        <dbReference type="ARBA" id="ARBA00023136"/>
    </source>
</evidence>
<name>A0A1I7ZFT4_9BILA</name>
<dbReference type="Pfam" id="PF02460">
    <property type="entry name" value="Patched"/>
    <property type="match status" value="1"/>
</dbReference>
<evidence type="ECO:0000313" key="11">
    <source>
        <dbReference type="WBParaSite" id="L893_g25752.t1"/>
    </source>
</evidence>
<feature type="transmembrane region" description="Helical" evidence="8">
    <location>
        <begin position="805"/>
        <end position="828"/>
    </location>
</feature>
<evidence type="ECO:0000256" key="2">
    <source>
        <dbReference type="ARBA" id="ARBA00005585"/>
    </source>
</evidence>
<evidence type="ECO:0000256" key="6">
    <source>
        <dbReference type="ARBA" id="ARBA00023180"/>
    </source>
</evidence>
<dbReference type="GO" id="GO:0006897">
    <property type="term" value="P:endocytosis"/>
    <property type="evidence" value="ECO:0007669"/>
    <property type="project" value="TreeGrafter"/>
</dbReference>
<dbReference type="GO" id="GO:0005886">
    <property type="term" value="C:plasma membrane"/>
    <property type="evidence" value="ECO:0007669"/>
    <property type="project" value="TreeGrafter"/>
</dbReference>
<protein>
    <submittedName>
        <fullName evidence="11">SSD domain-containing protein</fullName>
    </submittedName>
</protein>
<dbReference type="SUPFAM" id="SSF82866">
    <property type="entry name" value="Multidrug efflux transporter AcrB transmembrane domain"/>
    <property type="match status" value="2"/>
</dbReference>
<keyword evidence="5 8" id="KW-0472">Membrane</keyword>
<feature type="transmembrane region" description="Helical" evidence="8">
    <location>
        <begin position="769"/>
        <end position="793"/>
    </location>
</feature>
<dbReference type="InterPro" id="IPR051697">
    <property type="entry name" value="Patched_domain-protein"/>
</dbReference>
<proteinExistence type="inferred from homology"/>
<accession>A0A1I7ZFT4</accession>
<comment type="subcellular location">
    <subcellularLocation>
        <location evidence="1">Membrane</location>
        <topology evidence="1">Multi-pass membrane protein</topology>
    </subcellularLocation>
</comment>
<reference evidence="11" key="1">
    <citation type="submission" date="2016-11" db="UniProtKB">
        <authorList>
            <consortium name="WormBaseParasite"/>
        </authorList>
    </citation>
    <scope>IDENTIFICATION</scope>
</reference>
<sequence length="964" mass="109112">MFHITGHIERSFYRLGLCVGTHPERIIVVCLLLTAVLSAGLARFREVNNVRTEYSPLNSPSREEYDVAKAFLRQNGTMDPCYVMTHAHDGGDLLRPEYRQLVFNLTKSLQNDVRVYKGGRWYGFKDLCEPYCELNTAFLAFLKLYDAQNPSTFTYPAIELFGTQAFIGNNVYGITLQNDTNQLESFTTAIMPFYLVAAYEHTDVMIEWQRAAIAHFEQSKYSKLLKTGMTGDNLVSYEVRRMGLETAPLIVGSVVAMILFVVMSSFRHNPIHSKPWEALIGCLIPLLALTASIGLLSAVGLPFQSIVVASLFLVLSVGVDDIFIITRAWDRTNRAETIPVRMAVTLEDAGPSITISALTNAMSFGIGIASDTPAVRTFCIYSGVSILVAYFYQLVLFTAVISVSARREKAGRQSFLFCLKADPQAVCHTVEIGERLHNYVVKQWCRIITSWPARVILTLVMVMYFYVSYVGISQLSSNISIDKMALPDSYLQEFQSTFETALRNMQPISVFVLNPGDLREPDRMQEIKDLVHEFENATNSYGPESTFFWLQPYEDFLRFYGETDEFTYSEIPTFFKSATYFYLTSFVHYNESACLENDPQCISAFFFMTNFHEVIKYHELIPAVQDWRRIAAKYSHLEVYPYSDHAPFVDQTLTIDRTVVGSVAAALFCTAIICFVFIPHVLSVFCAVFSVFSISVGIFGLLSLWGVDLDPLSMAALLMAIGFSVDFTAHMSYHYYKGNSKHPRQRLHEALSIIGWPMLQHPHQRLHEALSIIGWPMLQVGLSTIVALLPLLFKQSYLALVFLKTITVVVLLGIFHGLVVLPAVLPIISQLSEPKSEKSAESSERSSQRSHERKESFYKNEHLIKAISKEVEWWANKEVQRESGPPRQGRSLSFKRSNVVPKTCYMDNSRKGATALVHKIMLGRSKSNALIALKFTMQSEWRCPTANTPHLHMTCLHDRFSNDY</sequence>
<dbReference type="PANTHER" id="PTHR10796:SF104">
    <property type="entry name" value="SSD DOMAIN-CONTAINING PROTEIN"/>
    <property type="match status" value="1"/>
</dbReference>
<feature type="transmembrane region" description="Helical" evidence="8">
    <location>
        <begin position="685"/>
        <end position="706"/>
    </location>
</feature>
<dbReference type="Gene3D" id="1.20.1640.10">
    <property type="entry name" value="Multidrug efflux transporter AcrB transmembrane domain"/>
    <property type="match status" value="2"/>
</dbReference>